<organism evidence="2">
    <name type="scientific">Burkholderia orbicola (strain AU 1054)</name>
    <dbReference type="NCBI Taxonomy" id="331271"/>
    <lineage>
        <taxon>Bacteria</taxon>
        <taxon>Pseudomonadati</taxon>
        <taxon>Pseudomonadota</taxon>
        <taxon>Betaproteobacteria</taxon>
        <taxon>Burkholderiales</taxon>
        <taxon>Burkholderiaceae</taxon>
        <taxon>Burkholderia</taxon>
        <taxon>Burkholderia cepacia complex</taxon>
        <taxon>Burkholderia orbicola</taxon>
    </lineage>
</organism>
<evidence type="ECO:0008006" key="3">
    <source>
        <dbReference type="Google" id="ProtNLM"/>
    </source>
</evidence>
<proteinExistence type="predicted"/>
<feature type="compositionally biased region" description="Basic and acidic residues" evidence="1">
    <location>
        <begin position="712"/>
        <end position="734"/>
    </location>
</feature>
<accession>A0A0H2XTR0</accession>
<protein>
    <recommendedName>
        <fullName evidence="3">DUF2235 domain-containing protein</fullName>
    </recommendedName>
</protein>
<feature type="region of interest" description="Disordered" evidence="1">
    <location>
        <begin position="712"/>
        <end position="753"/>
    </location>
</feature>
<dbReference type="EMBL" id="CP000378">
    <property type="protein sequence ID" value="ABF77524.1"/>
    <property type="molecule type" value="Genomic_DNA"/>
</dbReference>
<dbReference type="PANTHER" id="PTHR33840:SF1">
    <property type="entry name" value="TLE1 PHOSPHOLIPASE DOMAIN-CONTAINING PROTEIN"/>
    <property type="match status" value="1"/>
</dbReference>
<evidence type="ECO:0000256" key="1">
    <source>
        <dbReference type="SAM" id="MobiDB-lite"/>
    </source>
</evidence>
<name>A0A0H2XTR0_BURO1</name>
<dbReference type="AlphaFoldDB" id="A0A0H2XTR0"/>
<gene>
    <name evidence="2" type="ordered locus">Bcen_2626</name>
</gene>
<dbReference type="HOGENOM" id="CLU_366680_0_0_4"/>
<reference evidence="2" key="1">
    <citation type="submission" date="2006-05" db="EMBL/GenBank/DDBJ databases">
        <title>Complete sequence of chromosome 1 of Burkholderia cenocepacia AU 1054.</title>
        <authorList>
            <consortium name="US DOE Joint Genome Institute"/>
            <person name="Copeland A."/>
            <person name="Lucas S."/>
            <person name="Lapidus A."/>
            <person name="Barry K."/>
            <person name="Detter J.C."/>
            <person name="Glavina del Rio T."/>
            <person name="Hammon N."/>
            <person name="Israni S."/>
            <person name="Dalin E."/>
            <person name="Tice H."/>
            <person name="Pitluck S."/>
            <person name="Chain P."/>
            <person name="Malfatti S."/>
            <person name="Shin M."/>
            <person name="Vergez L."/>
            <person name="Schmutz J."/>
            <person name="Larimer F."/>
            <person name="Land M."/>
            <person name="Hauser L."/>
            <person name="Kyrpides N."/>
            <person name="Lykidis A."/>
            <person name="LiPuma J.J."/>
            <person name="Konstantinidis K."/>
            <person name="Tiedje J.M."/>
            <person name="Richardson P."/>
        </authorList>
    </citation>
    <scope>NUCLEOTIDE SEQUENCE [LARGE SCALE GENOMIC DNA]</scope>
    <source>
        <strain evidence="2">AU 1054</strain>
    </source>
</reference>
<dbReference type="PANTHER" id="PTHR33840">
    <property type="match status" value="1"/>
</dbReference>
<evidence type="ECO:0000313" key="2">
    <source>
        <dbReference type="EMBL" id="ABF77524.1"/>
    </source>
</evidence>
<sequence length="753" mass="84902">MAGANDRNAIRLDPDDATPQSVRMAVDKMATANYPKGDCLPCGATIRIGVFFDAFGRSRDEDDPDSGLYSNISRLFDAHRTNLDVDRPVNQFWFRLYYSGLGTDLNADAKSNDWLNAGLAAGKMVGKKVLAATKGVAESVARVNQPIKQLDVKGRVTTATKQSASEFSFRPMLNAFNDFKKDIQNIPRTARRIANVLDASPERIWERTKAGGIAVFRNAKNDAKRNPLKIVQSTVRQVITGIAIENVPIVRDAQVMSAYFGTGVDSRLVAAKDQLEKAVEAVKGQASKIRKIEVSVFGADRGCVLARAFVNDLATKYKRRDDQDLALNGISLEIKFVGLLDAVSSIMSEEAGEIIGILPFLGTIKPNYKDRSLAVPASVQRCVHFAAAHEMRMYQRLDSLEKTRAEQRLYPGTSSDIAGGSLHGSLGFNAELMRIPLRDMLFEALKAGSALLDMETLAKRRPDVFSRFSIATPITYDGKQYRIKALVDAYRKVVPDTQGVNFLPHAEVFLRWIAVRYQDPEFRHSVTDPATEWRKDVERADYDRRDAKAKLDWAMMGRQRMDSPEIQKLKLAKQAADKRYNDLWKDVPPSNYTTVWQRLDKEAKEMTGKWEKMRPEYEAEQQRRFTQSFNNKPTYTPLFLAPAFARHVELNEDEVALVRAWEQGYAGKNPLPSEVMAMFDMLVHDTLLTSWQDHVLAPSLYFRTRDKDVFGKTDYAKEDKQRKSDDLTAERVDQASKQSQQWARGYQGTPPTH</sequence>